<accession>A0A2P5I0X2</accession>
<proteinExistence type="predicted"/>
<dbReference type="EMBL" id="MAVT02000399">
    <property type="protein sequence ID" value="POS76165.1"/>
    <property type="molecule type" value="Genomic_DNA"/>
</dbReference>
<dbReference type="OrthoDB" id="10549704at2759"/>
<evidence type="ECO:0000313" key="2">
    <source>
        <dbReference type="EMBL" id="POS76165.1"/>
    </source>
</evidence>
<organism evidence="2 3">
    <name type="scientific">Diaporthe helianthi</name>
    <dbReference type="NCBI Taxonomy" id="158607"/>
    <lineage>
        <taxon>Eukaryota</taxon>
        <taxon>Fungi</taxon>
        <taxon>Dikarya</taxon>
        <taxon>Ascomycota</taxon>
        <taxon>Pezizomycotina</taxon>
        <taxon>Sordariomycetes</taxon>
        <taxon>Sordariomycetidae</taxon>
        <taxon>Diaporthales</taxon>
        <taxon>Diaporthaceae</taxon>
        <taxon>Diaporthe</taxon>
    </lineage>
</organism>
<sequence>MGPGCKSDAIKLDRSARADSSALSSAGMTDDQSIQIRGENVQIGLVHGPRVTGGTGTGSLTASTVLHGRSSLTSLRRGYDFAVMRTRALDGTGVPKNGRGTSPDGQYSRHALSVLEAASRLLDATPFRPTKTVYTRRHLTNVSRRAATPDCPRTSGAHLALLPVDRPGPWERLPQSRPHMAHGPQSQSFHGSSPPHSFSNPTTTTTFFPTQYSVHKDLHLPLRMWLRYRCIVVSSRNFGKPAICQVDLRDLLGLVVEGPSVLQPDLALH</sequence>
<name>A0A2P5I0X2_DIAHE</name>
<keyword evidence="3" id="KW-1185">Reference proteome</keyword>
<dbReference type="Proteomes" id="UP000094444">
    <property type="component" value="Unassembled WGS sequence"/>
</dbReference>
<dbReference type="AlphaFoldDB" id="A0A2P5I0X2"/>
<gene>
    <name evidence="2" type="ORF">DHEL01_v205435</name>
</gene>
<feature type="compositionally biased region" description="Low complexity" evidence="1">
    <location>
        <begin position="182"/>
        <end position="204"/>
    </location>
</feature>
<evidence type="ECO:0000313" key="3">
    <source>
        <dbReference type="Proteomes" id="UP000094444"/>
    </source>
</evidence>
<feature type="region of interest" description="Disordered" evidence="1">
    <location>
        <begin position="166"/>
        <end position="204"/>
    </location>
</feature>
<dbReference type="InParanoid" id="A0A2P5I0X2"/>
<evidence type="ECO:0000256" key="1">
    <source>
        <dbReference type="SAM" id="MobiDB-lite"/>
    </source>
</evidence>
<protein>
    <submittedName>
        <fullName evidence="2">Uncharacterized protein</fullName>
    </submittedName>
</protein>
<reference evidence="2" key="1">
    <citation type="submission" date="2017-09" db="EMBL/GenBank/DDBJ databases">
        <title>Polyketide synthases of a Diaporthe helianthi virulent isolate.</title>
        <authorList>
            <person name="Baroncelli R."/>
        </authorList>
    </citation>
    <scope>NUCLEOTIDE SEQUENCE [LARGE SCALE GENOMIC DNA]</scope>
    <source>
        <strain evidence="2">7/96</strain>
    </source>
</reference>
<comment type="caution">
    <text evidence="2">The sequence shown here is derived from an EMBL/GenBank/DDBJ whole genome shotgun (WGS) entry which is preliminary data.</text>
</comment>